<evidence type="ECO:0000256" key="1">
    <source>
        <dbReference type="SAM" id="MobiDB-lite"/>
    </source>
</evidence>
<sequence length="208" mass="24288">MKSGDPKVKLFKICEQILETLNKFSHGYHRPCYQTYTNLRQQKKRKADETDDHSSRKRRTSDFHGTALLPNDQCLFCQRKNKYVKRKQDVLVKCITETAKNSIMNAAEKKTVSRVLGITETSCLIAREAHYHDSCRRDYTRNISHTALPSSSDDTQSKLEASHSKAFQYICDYVQKHIIDGAITMLKEKYLTYLQSRHPQEYNPKYKT</sequence>
<gene>
    <name evidence="2" type="ORF">ElyMa_001999400</name>
</gene>
<dbReference type="EMBL" id="BMAT01004065">
    <property type="protein sequence ID" value="GFR67508.1"/>
    <property type="molecule type" value="Genomic_DNA"/>
</dbReference>
<evidence type="ECO:0000313" key="3">
    <source>
        <dbReference type="Proteomes" id="UP000762676"/>
    </source>
</evidence>
<name>A0AAV4F2C6_9GAST</name>
<accession>A0AAV4F2C6</accession>
<proteinExistence type="predicted"/>
<dbReference type="AlphaFoldDB" id="A0AAV4F2C6"/>
<protein>
    <submittedName>
        <fullName evidence="2">Uncharacterized protein</fullName>
    </submittedName>
</protein>
<evidence type="ECO:0000313" key="2">
    <source>
        <dbReference type="EMBL" id="GFR67508.1"/>
    </source>
</evidence>
<reference evidence="2 3" key="1">
    <citation type="journal article" date="2021" name="Elife">
        <title>Chloroplast acquisition without the gene transfer in kleptoplastic sea slugs, Plakobranchus ocellatus.</title>
        <authorList>
            <person name="Maeda T."/>
            <person name="Takahashi S."/>
            <person name="Yoshida T."/>
            <person name="Shimamura S."/>
            <person name="Takaki Y."/>
            <person name="Nagai Y."/>
            <person name="Toyoda A."/>
            <person name="Suzuki Y."/>
            <person name="Arimoto A."/>
            <person name="Ishii H."/>
            <person name="Satoh N."/>
            <person name="Nishiyama T."/>
            <person name="Hasebe M."/>
            <person name="Maruyama T."/>
            <person name="Minagawa J."/>
            <person name="Obokata J."/>
            <person name="Shigenobu S."/>
        </authorList>
    </citation>
    <scope>NUCLEOTIDE SEQUENCE [LARGE SCALE GENOMIC DNA]</scope>
</reference>
<keyword evidence="3" id="KW-1185">Reference proteome</keyword>
<feature type="region of interest" description="Disordered" evidence="1">
    <location>
        <begin position="39"/>
        <end position="64"/>
    </location>
</feature>
<dbReference type="Proteomes" id="UP000762676">
    <property type="component" value="Unassembled WGS sequence"/>
</dbReference>
<organism evidence="2 3">
    <name type="scientific">Elysia marginata</name>
    <dbReference type="NCBI Taxonomy" id="1093978"/>
    <lineage>
        <taxon>Eukaryota</taxon>
        <taxon>Metazoa</taxon>
        <taxon>Spiralia</taxon>
        <taxon>Lophotrochozoa</taxon>
        <taxon>Mollusca</taxon>
        <taxon>Gastropoda</taxon>
        <taxon>Heterobranchia</taxon>
        <taxon>Euthyneura</taxon>
        <taxon>Panpulmonata</taxon>
        <taxon>Sacoglossa</taxon>
        <taxon>Placobranchoidea</taxon>
        <taxon>Plakobranchidae</taxon>
        <taxon>Elysia</taxon>
    </lineage>
</organism>
<comment type="caution">
    <text evidence="2">The sequence shown here is derived from an EMBL/GenBank/DDBJ whole genome shotgun (WGS) entry which is preliminary data.</text>
</comment>